<evidence type="ECO:0008006" key="6">
    <source>
        <dbReference type="Google" id="ProtNLM"/>
    </source>
</evidence>
<gene>
    <name evidence="4" type="ORF">POM88_024036</name>
</gene>
<name>A0AAD8IIR4_9APIA</name>
<organism evidence="4 5">
    <name type="scientific">Heracleum sosnowskyi</name>
    <dbReference type="NCBI Taxonomy" id="360622"/>
    <lineage>
        <taxon>Eukaryota</taxon>
        <taxon>Viridiplantae</taxon>
        <taxon>Streptophyta</taxon>
        <taxon>Embryophyta</taxon>
        <taxon>Tracheophyta</taxon>
        <taxon>Spermatophyta</taxon>
        <taxon>Magnoliopsida</taxon>
        <taxon>eudicotyledons</taxon>
        <taxon>Gunneridae</taxon>
        <taxon>Pentapetalae</taxon>
        <taxon>asterids</taxon>
        <taxon>campanulids</taxon>
        <taxon>Apiales</taxon>
        <taxon>Apiaceae</taxon>
        <taxon>Apioideae</taxon>
        <taxon>apioid superclade</taxon>
        <taxon>Tordylieae</taxon>
        <taxon>Tordyliinae</taxon>
        <taxon>Heracleum</taxon>
    </lineage>
</organism>
<dbReference type="PROSITE" id="PS51375">
    <property type="entry name" value="PPR"/>
    <property type="match status" value="3"/>
</dbReference>
<feature type="repeat" description="PPR" evidence="3">
    <location>
        <begin position="66"/>
        <end position="101"/>
    </location>
</feature>
<dbReference type="EMBL" id="JAUIZM010000005">
    <property type="protein sequence ID" value="KAK1386301.1"/>
    <property type="molecule type" value="Genomic_DNA"/>
</dbReference>
<evidence type="ECO:0000256" key="3">
    <source>
        <dbReference type="PROSITE-ProRule" id="PRU00708"/>
    </source>
</evidence>
<comment type="similarity">
    <text evidence="1">Belongs to the PPR family. P subfamily.</text>
</comment>
<dbReference type="InterPro" id="IPR002885">
    <property type="entry name" value="PPR_rpt"/>
</dbReference>
<evidence type="ECO:0000313" key="4">
    <source>
        <dbReference type="EMBL" id="KAK1386301.1"/>
    </source>
</evidence>
<dbReference type="Proteomes" id="UP001237642">
    <property type="component" value="Unassembled WGS sequence"/>
</dbReference>
<evidence type="ECO:0000256" key="1">
    <source>
        <dbReference type="ARBA" id="ARBA00007626"/>
    </source>
</evidence>
<dbReference type="Pfam" id="PF12854">
    <property type="entry name" value="PPR_1"/>
    <property type="match status" value="1"/>
</dbReference>
<dbReference type="NCBIfam" id="TIGR00756">
    <property type="entry name" value="PPR"/>
    <property type="match status" value="2"/>
</dbReference>
<keyword evidence="2" id="KW-0677">Repeat</keyword>
<dbReference type="Gene3D" id="1.25.40.10">
    <property type="entry name" value="Tetratricopeptide repeat domain"/>
    <property type="match status" value="1"/>
</dbReference>
<dbReference type="PANTHER" id="PTHR46128:SF358">
    <property type="entry name" value="TETRATRICOPEPTIDE REPEAT (TPR)-LIKE SUPERFAMILY PROTEIN"/>
    <property type="match status" value="1"/>
</dbReference>
<evidence type="ECO:0000256" key="2">
    <source>
        <dbReference type="ARBA" id="ARBA00022737"/>
    </source>
</evidence>
<keyword evidence="5" id="KW-1185">Reference proteome</keyword>
<dbReference type="PANTHER" id="PTHR46128">
    <property type="entry name" value="MITOCHONDRIAL GROUP I INTRON SPLICING FACTOR CCM1"/>
    <property type="match status" value="1"/>
</dbReference>
<proteinExistence type="inferred from homology"/>
<reference evidence="4" key="1">
    <citation type="submission" date="2023-02" db="EMBL/GenBank/DDBJ databases">
        <title>Genome of toxic invasive species Heracleum sosnowskyi carries increased number of genes despite the absence of recent whole-genome duplications.</title>
        <authorList>
            <person name="Schelkunov M."/>
            <person name="Shtratnikova V."/>
            <person name="Makarenko M."/>
            <person name="Klepikova A."/>
            <person name="Omelchenko D."/>
            <person name="Novikova G."/>
            <person name="Obukhova E."/>
            <person name="Bogdanov V."/>
            <person name="Penin A."/>
            <person name="Logacheva M."/>
        </authorList>
    </citation>
    <scope>NUCLEOTIDE SEQUENCE</scope>
    <source>
        <strain evidence="4">Hsosn_3</strain>
        <tissue evidence="4">Leaf</tissue>
    </source>
</reference>
<reference evidence="4" key="2">
    <citation type="submission" date="2023-05" db="EMBL/GenBank/DDBJ databases">
        <authorList>
            <person name="Schelkunov M.I."/>
        </authorList>
    </citation>
    <scope>NUCLEOTIDE SEQUENCE</scope>
    <source>
        <strain evidence="4">Hsosn_3</strain>
        <tissue evidence="4">Leaf</tissue>
    </source>
</reference>
<dbReference type="InterPro" id="IPR050872">
    <property type="entry name" value="PPR_P_subfamily"/>
</dbReference>
<sequence>MFPPDQFHFYRHEVILKWPFCSSNLWTSQPDTVTYTTIINSLCKHGLFNDALNLHSEMIEKGILPNVWTYSPIIQALCNSNRWQEVTMLLKHMMDDMNISPNVHTFTLLVDAYSKSGKLDNAKQIIEMMNGVLL</sequence>
<feature type="repeat" description="PPR" evidence="3">
    <location>
        <begin position="102"/>
        <end position="134"/>
    </location>
</feature>
<accession>A0AAD8IIR4</accession>
<evidence type="ECO:0000313" key="5">
    <source>
        <dbReference type="Proteomes" id="UP001237642"/>
    </source>
</evidence>
<dbReference type="AlphaFoldDB" id="A0AAD8IIR4"/>
<feature type="repeat" description="PPR" evidence="3">
    <location>
        <begin position="31"/>
        <end position="65"/>
    </location>
</feature>
<dbReference type="Pfam" id="PF13041">
    <property type="entry name" value="PPR_2"/>
    <property type="match status" value="1"/>
</dbReference>
<comment type="caution">
    <text evidence="4">The sequence shown here is derived from an EMBL/GenBank/DDBJ whole genome shotgun (WGS) entry which is preliminary data.</text>
</comment>
<protein>
    <recommendedName>
        <fullName evidence="6">Pentatricopeptide repeat-containing protein</fullName>
    </recommendedName>
</protein>
<dbReference type="InterPro" id="IPR011990">
    <property type="entry name" value="TPR-like_helical_dom_sf"/>
</dbReference>